<accession>A0A3M7TNS0</accession>
<dbReference type="AlphaFoldDB" id="A0A3M7TNS0"/>
<evidence type="ECO:0000256" key="1">
    <source>
        <dbReference type="SAM" id="Phobius"/>
    </source>
</evidence>
<keyword evidence="1" id="KW-1133">Transmembrane helix</keyword>
<keyword evidence="1" id="KW-0812">Transmembrane</keyword>
<dbReference type="RefSeq" id="WP_122901078.1">
    <property type="nucleotide sequence ID" value="NZ_RHIB01000003.1"/>
</dbReference>
<dbReference type="OrthoDB" id="6400183at2"/>
<keyword evidence="3" id="KW-1185">Reference proteome</keyword>
<sequence>MMFDLLWQYILVFLMAALPWLEILFVIPIGIGMGLNPFGVGIVSFAGNFIPVVLIVYLLKWFQTTRLYTNWKSRREEKKAVKLAAQTEQDEEQLMKKQRRAERAHRIFEKYGLPGLALLGPLLTGIHLAAVIALSLKANKHATTVWMGASLAAWTVFLTIAAYYGFDFIL</sequence>
<evidence type="ECO:0000313" key="2">
    <source>
        <dbReference type="EMBL" id="RNA67038.1"/>
    </source>
</evidence>
<feature type="transmembrane region" description="Helical" evidence="1">
    <location>
        <begin position="38"/>
        <end position="59"/>
    </location>
</feature>
<comment type="caution">
    <text evidence="2">The sequence shown here is derived from an EMBL/GenBank/DDBJ whole genome shotgun (WGS) entry which is preliminary data.</text>
</comment>
<evidence type="ECO:0000313" key="3">
    <source>
        <dbReference type="Proteomes" id="UP000278746"/>
    </source>
</evidence>
<dbReference type="Proteomes" id="UP000278746">
    <property type="component" value="Unassembled WGS sequence"/>
</dbReference>
<feature type="transmembrane region" description="Helical" evidence="1">
    <location>
        <begin position="116"/>
        <end position="136"/>
    </location>
</feature>
<name>A0A3M7TNS0_9BACI</name>
<gene>
    <name evidence="2" type="ORF">EBO34_17770</name>
</gene>
<feature type="transmembrane region" description="Helical" evidence="1">
    <location>
        <begin position="6"/>
        <end position="31"/>
    </location>
</feature>
<reference evidence="2 3" key="1">
    <citation type="submission" date="2018-10" db="EMBL/GenBank/DDBJ databases">
        <title>Bacillus Keqinensis sp. nov., a moderately halophilic bacterium isolated from a saline-alkaline lake.</title>
        <authorList>
            <person name="Wang H."/>
        </authorList>
    </citation>
    <scope>NUCLEOTIDE SEQUENCE [LARGE SCALE GENOMIC DNA]</scope>
    <source>
        <strain evidence="2 3">KQ-3</strain>
    </source>
</reference>
<dbReference type="Pfam" id="PF06695">
    <property type="entry name" value="Sm_multidrug_ex"/>
    <property type="match status" value="1"/>
</dbReference>
<proteinExistence type="predicted"/>
<organism evidence="2 3">
    <name type="scientific">Alteribacter keqinensis</name>
    <dbReference type="NCBI Taxonomy" id="2483800"/>
    <lineage>
        <taxon>Bacteria</taxon>
        <taxon>Bacillati</taxon>
        <taxon>Bacillota</taxon>
        <taxon>Bacilli</taxon>
        <taxon>Bacillales</taxon>
        <taxon>Bacillaceae</taxon>
        <taxon>Alteribacter</taxon>
    </lineage>
</organism>
<keyword evidence="1" id="KW-0472">Membrane</keyword>
<protein>
    <submittedName>
        <fullName evidence="2">Small multidrug efflux protein-like protein</fullName>
    </submittedName>
</protein>
<feature type="transmembrane region" description="Helical" evidence="1">
    <location>
        <begin position="143"/>
        <end position="166"/>
    </location>
</feature>
<dbReference type="InterPro" id="IPR009577">
    <property type="entry name" value="Sm_multidrug_ex"/>
</dbReference>
<dbReference type="EMBL" id="RHIB01000003">
    <property type="protein sequence ID" value="RNA67038.1"/>
    <property type="molecule type" value="Genomic_DNA"/>
</dbReference>